<proteinExistence type="predicted"/>
<dbReference type="AlphaFoldDB" id="A0AAW8T6X5"/>
<evidence type="ECO:0000259" key="4">
    <source>
        <dbReference type="Pfam" id="PF07523"/>
    </source>
</evidence>
<keyword evidence="2" id="KW-0812">Transmembrane</keyword>
<keyword evidence="2" id="KW-1133">Transmembrane helix</keyword>
<keyword evidence="2" id="KW-0472">Membrane</keyword>
<dbReference type="InterPro" id="IPR022038">
    <property type="entry name" value="Ig-like_bact"/>
</dbReference>
<dbReference type="Pfam" id="PF06458">
    <property type="entry name" value="MucBP"/>
    <property type="match status" value="1"/>
</dbReference>
<evidence type="ECO:0000256" key="2">
    <source>
        <dbReference type="SAM" id="Phobius"/>
    </source>
</evidence>
<protein>
    <submittedName>
        <fullName evidence="5">Bacterial Ig-like domain-containing protein</fullName>
    </submittedName>
</protein>
<reference evidence="5" key="1">
    <citation type="submission" date="2023-03" db="EMBL/GenBank/DDBJ databases">
        <authorList>
            <person name="Shen W."/>
            <person name="Cai J."/>
        </authorList>
    </citation>
    <scope>NUCLEOTIDE SEQUENCE</scope>
    <source>
        <strain evidence="5">Y15</strain>
    </source>
</reference>
<feature type="domain" description="MucBP" evidence="3">
    <location>
        <begin position="264"/>
        <end position="325"/>
    </location>
</feature>
<dbReference type="InterPro" id="IPR009459">
    <property type="entry name" value="MucBP_dom"/>
</dbReference>
<feature type="domain" description="Ig-like" evidence="4">
    <location>
        <begin position="3"/>
        <end position="33"/>
    </location>
</feature>
<dbReference type="NCBIfam" id="TIGR01167">
    <property type="entry name" value="LPXTG_anchor"/>
    <property type="match status" value="1"/>
</dbReference>
<dbReference type="Proteomes" id="UP001254770">
    <property type="component" value="Unassembled WGS sequence"/>
</dbReference>
<gene>
    <name evidence="5" type="ORF">P7D69_11090</name>
</gene>
<feature type="domain" description="Ig-like" evidence="4">
    <location>
        <begin position="114"/>
        <end position="181"/>
    </location>
</feature>
<evidence type="ECO:0000256" key="1">
    <source>
        <dbReference type="ARBA" id="ARBA00022737"/>
    </source>
</evidence>
<evidence type="ECO:0000259" key="3">
    <source>
        <dbReference type="Pfam" id="PF06458"/>
    </source>
</evidence>
<dbReference type="RefSeq" id="WP_311816726.1">
    <property type="nucleotide sequence ID" value="NZ_JARPXG010000010.1"/>
</dbReference>
<dbReference type="Pfam" id="PF07523">
    <property type="entry name" value="Big_3"/>
    <property type="match status" value="4"/>
</dbReference>
<name>A0AAW8T6X5_9ENTE</name>
<sequence length="398" mass="43318">MTVDSTEVDTSKAGTYEVTYTYDGITSVAKVTVKARQTALKVHDSSIYVGDAWKAEDNFDSAVDKDGKPVAFKDITVDSTEVDTSKAGTYEVTYTYDGVTSVAKVTVKARQTAVKVHDSSIYVGDAWKAEDNFDSATNKDGEPVAFKDLTVDDTKVDTSKAGTYEVTYMYDGVTSVAKVTVKAIKTAVKVHDSSIYVGDAWKAEDNFDSAVDKDGNPVDFKDITVDSTKVETSKTGTYEVTYTYDGVTSVAKVTVKERKASKGTVTVKYIDEDGNKLSEDVVLSGIEGEEYETKAKHISGYELIHEPANKKGKFKKNIVVEYIYTNKKGSATVVNNNQAKGTGSVSSNTGILHEKNNIKKSGQLPKTNEQVSVVAPFIGILVILSVAYFYFRKGKLNK</sequence>
<feature type="domain" description="Ig-like" evidence="4">
    <location>
        <begin position="41"/>
        <end position="107"/>
    </location>
</feature>
<keyword evidence="1" id="KW-0677">Repeat</keyword>
<feature type="transmembrane region" description="Helical" evidence="2">
    <location>
        <begin position="373"/>
        <end position="391"/>
    </location>
</feature>
<feature type="domain" description="Ig-like" evidence="4">
    <location>
        <begin position="188"/>
        <end position="255"/>
    </location>
</feature>
<organism evidence="5 6">
    <name type="scientific">Enterococcus raffinosus</name>
    <dbReference type="NCBI Taxonomy" id="71452"/>
    <lineage>
        <taxon>Bacteria</taxon>
        <taxon>Bacillati</taxon>
        <taxon>Bacillota</taxon>
        <taxon>Bacilli</taxon>
        <taxon>Lactobacillales</taxon>
        <taxon>Enterococcaceae</taxon>
        <taxon>Enterococcus</taxon>
    </lineage>
</organism>
<dbReference type="Gene3D" id="3.10.20.320">
    <property type="entry name" value="Putative peptidoglycan bound protein (lpxtg motif)"/>
    <property type="match status" value="1"/>
</dbReference>
<accession>A0AAW8T6X5</accession>
<comment type="caution">
    <text evidence="5">The sequence shown here is derived from an EMBL/GenBank/DDBJ whole genome shotgun (WGS) entry which is preliminary data.</text>
</comment>
<evidence type="ECO:0000313" key="5">
    <source>
        <dbReference type="EMBL" id="MDT2544885.1"/>
    </source>
</evidence>
<dbReference type="EMBL" id="JARPXL010000009">
    <property type="protein sequence ID" value="MDT2544885.1"/>
    <property type="molecule type" value="Genomic_DNA"/>
</dbReference>
<dbReference type="Gene3D" id="2.60.40.10">
    <property type="entry name" value="Immunoglobulins"/>
    <property type="match status" value="3"/>
</dbReference>
<evidence type="ECO:0000313" key="6">
    <source>
        <dbReference type="Proteomes" id="UP001254770"/>
    </source>
</evidence>
<dbReference type="InterPro" id="IPR013783">
    <property type="entry name" value="Ig-like_fold"/>
</dbReference>